<proteinExistence type="predicted"/>
<feature type="compositionally biased region" description="Basic and acidic residues" evidence="1">
    <location>
        <begin position="356"/>
        <end position="372"/>
    </location>
</feature>
<feature type="compositionally biased region" description="Low complexity" evidence="1">
    <location>
        <begin position="37"/>
        <end position="53"/>
    </location>
</feature>
<reference evidence="2" key="2">
    <citation type="submission" date="2025-08" db="UniProtKB">
        <authorList>
            <consortium name="Ensembl"/>
        </authorList>
    </citation>
    <scope>IDENTIFICATION</scope>
</reference>
<reference evidence="2" key="3">
    <citation type="submission" date="2025-09" db="UniProtKB">
        <authorList>
            <consortium name="Ensembl"/>
        </authorList>
    </citation>
    <scope>IDENTIFICATION</scope>
</reference>
<feature type="region of interest" description="Disordered" evidence="1">
    <location>
        <begin position="388"/>
        <end position="452"/>
    </location>
</feature>
<sequence>MGKETSAAGGRDASLLLKRAKRCSRYGESQGSEDDPSSASPKPDSSPSSCTPSATVQENSEEGDPLSLICTAPSFTSPQNLNKEEGEEENSGGLIESDDHAQQPPNSTSHNLPVPAKNSNSHKSSTGPGQTSSSLDAQTISLGSSPAANANCPGPGPALLNGSQMGAPCPSPPDPVVPCRNCDPGQEKEEIRDSGEYSAPLLASFEEDSSTPHLSVREEEVELDVVGDSVCREEEVTATEEEEEEEEEESSNGGSNGWPLTPLVQDAVATCTNNVNNNNIPNNNINNSGESTMPLLAPQTPSDPPCTPSVSGTSPPSFTEPHEHRYTLRTSPRRAAFGGGKAGAPSSPKPCSPPRDPLRDNGPLREGVEVGRERVEGACRRLDLDATLATSTSSSGPSSIQARGGSLPSLPSVPLEQGAGGDYGELREGARSASKEVLGGGSQQQDEEEPDVYYFESDHLVLKHNKECVVGVPGIISRL</sequence>
<feature type="compositionally biased region" description="Basic and acidic residues" evidence="1">
    <location>
        <begin position="185"/>
        <end position="195"/>
    </location>
</feature>
<evidence type="ECO:0000256" key="1">
    <source>
        <dbReference type="SAM" id="MobiDB-lite"/>
    </source>
</evidence>
<dbReference type="AlphaFoldDB" id="A0A4W5LJY6"/>
<keyword evidence="3" id="KW-1185">Reference proteome</keyword>
<feature type="compositionally biased region" description="Basic and acidic residues" evidence="1">
    <location>
        <begin position="424"/>
        <end position="434"/>
    </location>
</feature>
<feature type="region of interest" description="Disordered" evidence="1">
    <location>
        <begin position="1"/>
        <end position="372"/>
    </location>
</feature>
<feature type="compositionally biased region" description="Acidic residues" evidence="1">
    <location>
        <begin position="236"/>
        <end position="250"/>
    </location>
</feature>
<accession>A0A4W5LJY6</accession>
<reference evidence="3" key="1">
    <citation type="submission" date="2018-06" db="EMBL/GenBank/DDBJ databases">
        <title>Genome assembly of Danube salmon.</title>
        <authorList>
            <person name="Macqueen D.J."/>
            <person name="Gundappa M.K."/>
        </authorList>
    </citation>
    <scope>NUCLEOTIDE SEQUENCE [LARGE SCALE GENOMIC DNA]</scope>
</reference>
<feature type="compositionally biased region" description="Low complexity" evidence="1">
    <location>
        <begin position="273"/>
        <end position="287"/>
    </location>
</feature>
<feature type="compositionally biased region" description="Polar residues" evidence="1">
    <location>
        <begin position="103"/>
        <end position="144"/>
    </location>
</feature>
<organism evidence="2 3">
    <name type="scientific">Hucho hucho</name>
    <name type="common">huchen</name>
    <dbReference type="NCBI Taxonomy" id="62062"/>
    <lineage>
        <taxon>Eukaryota</taxon>
        <taxon>Metazoa</taxon>
        <taxon>Chordata</taxon>
        <taxon>Craniata</taxon>
        <taxon>Vertebrata</taxon>
        <taxon>Euteleostomi</taxon>
        <taxon>Actinopterygii</taxon>
        <taxon>Neopterygii</taxon>
        <taxon>Teleostei</taxon>
        <taxon>Protacanthopterygii</taxon>
        <taxon>Salmoniformes</taxon>
        <taxon>Salmonidae</taxon>
        <taxon>Salmoninae</taxon>
        <taxon>Hucho</taxon>
    </lineage>
</organism>
<dbReference type="Ensembl" id="ENSHHUT00000026652.1">
    <property type="protein sequence ID" value="ENSHHUP00000025640.1"/>
    <property type="gene ID" value="ENSHHUG00000016179.1"/>
</dbReference>
<evidence type="ECO:0000313" key="3">
    <source>
        <dbReference type="Proteomes" id="UP000314982"/>
    </source>
</evidence>
<dbReference type="STRING" id="62062.ENSHHUP00000025640"/>
<evidence type="ECO:0000313" key="2">
    <source>
        <dbReference type="Ensembl" id="ENSHHUP00000025640.1"/>
    </source>
</evidence>
<protein>
    <submittedName>
        <fullName evidence="2">Uncharacterized protein</fullName>
    </submittedName>
</protein>
<name>A0A4W5LJY6_9TELE</name>
<dbReference type="Proteomes" id="UP000314982">
    <property type="component" value="Unassembled WGS sequence"/>
</dbReference>
<feature type="compositionally biased region" description="Polar residues" evidence="1">
    <location>
        <begin position="308"/>
        <end position="317"/>
    </location>
</feature>